<dbReference type="EMBL" id="BPLR01020853">
    <property type="protein sequence ID" value="GIX83278.1"/>
    <property type="molecule type" value="Genomic_DNA"/>
</dbReference>
<gene>
    <name evidence="2" type="primary">AVEN_69936_1</name>
    <name evidence="2" type="ORF">CEXT_498171</name>
</gene>
<dbReference type="Gene3D" id="2.60.40.150">
    <property type="entry name" value="C2 domain"/>
    <property type="match status" value="1"/>
</dbReference>
<proteinExistence type="predicted"/>
<accession>A0AAV4NF52</accession>
<organism evidence="2 3">
    <name type="scientific">Caerostris extrusa</name>
    <name type="common">Bark spider</name>
    <name type="synonym">Caerostris bankana</name>
    <dbReference type="NCBI Taxonomy" id="172846"/>
    <lineage>
        <taxon>Eukaryota</taxon>
        <taxon>Metazoa</taxon>
        <taxon>Ecdysozoa</taxon>
        <taxon>Arthropoda</taxon>
        <taxon>Chelicerata</taxon>
        <taxon>Arachnida</taxon>
        <taxon>Araneae</taxon>
        <taxon>Araneomorphae</taxon>
        <taxon>Entelegynae</taxon>
        <taxon>Araneoidea</taxon>
        <taxon>Araneidae</taxon>
        <taxon>Caerostris</taxon>
    </lineage>
</organism>
<feature type="domain" description="C2" evidence="1">
    <location>
        <begin position="147"/>
        <end position="214"/>
    </location>
</feature>
<dbReference type="Proteomes" id="UP001054945">
    <property type="component" value="Unassembled WGS sequence"/>
</dbReference>
<keyword evidence="3" id="KW-1185">Reference proteome</keyword>
<evidence type="ECO:0000313" key="3">
    <source>
        <dbReference type="Proteomes" id="UP001054945"/>
    </source>
</evidence>
<dbReference type="InterPro" id="IPR000008">
    <property type="entry name" value="C2_dom"/>
</dbReference>
<dbReference type="SUPFAM" id="SSF49562">
    <property type="entry name" value="C2 domain (Calcium/lipid-binding domain, CaLB)"/>
    <property type="match status" value="1"/>
</dbReference>
<name>A0AAV4NF52_CAEEX</name>
<sequence>MVEDNKSFSGITVGFRSKYLIGSSILREGNHNRDLEGVNISGFNKITPGIMSEDIITSVEKLNEKFSNLKLDELADLLDRTISPEISSLLYIASVYTLNNCKPFAGSKNGDLQELHQHLDQLIPLENKNQIECFEKAELIRPPEFSLNLKIVEALRLKQKYYYNYSLFCKMWLSDSPEYSKTTRVIDFDMHLVWNSSYRFDIKNPEGSVLIIEIEK</sequence>
<evidence type="ECO:0000259" key="1">
    <source>
        <dbReference type="Pfam" id="PF00168"/>
    </source>
</evidence>
<dbReference type="Pfam" id="PF00168">
    <property type="entry name" value="C2"/>
    <property type="match status" value="1"/>
</dbReference>
<dbReference type="InterPro" id="IPR035892">
    <property type="entry name" value="C2_domain_sf"/>
</dbReference>
<evidence type="ECO:0000313" key="2">
    <source>
        <dbReference type="EMBL" id="GIX83278.1"/>
    </source>
</evidence>
<protein>
    <submittedName>
        <fullName evidence="2">C2 domain-containing protein</fullName>
    </submittedName>
</protein>
<reference evidence="2 3" key="1">
    <citation type="submission" date="2021-06" db="EMBL/GenBank/DDBJ databases">
        <title>Caerostris extrusa draft genome.</title>
        <authorList>
            <person name="Kono N."/>
            <person name="Arakawa K."/>
        </authorList>
    </citation>
    <scope>NUCLEOTIDE SEQUENCE [LARGE SCALE GENOMIC DNA]</scope>
</reference>
<comment type="caution">
    <text evidence="2">The sequence shown here is derived from an EMBL/GenBank/DDBJ whole genome shotgun (WGS) entry which is preliminary data.</text>
</comment>
<dbReference type="AlphaFoldDB" id="A0AAV4NF52"/>
<dbReference type="CDD" id="cd00030">
    <property type="entry name" value="C2"/>
    <property type="match status" value="1"/>
</dbReference>